<protein>
    <submittedName>
        <fullName evidence="2">Antitoxin</fullName>
    </submittedName>
</protein>
<proteinExistence type="predicted"/>
<gene>
    <name evidence="2" type="ORF">GIS00_23330</name>
</gene>
<accession>A0A7K1FRV6</accession>
<keyword evidence="3" id="KW-1185">Reference proteome</keyword>
<comment type="caution">
    <text evidence="2">The sequence shown here is derived from an EMBL/GenBank/DDBJ whole genome shotgun (WGS) entry which is preliminary data.</text>
</comment>
<dbReference type="Proteomes" id="UP000460221">
    <property type="component" value="Unassembled WGS sequence"/>
</dbReference>
<evidence type="ECO:0000313" key="3">
    <source>
        <dbReference type="Proteomes" id="UP000460221"/>
    </source>
</evidence>
<organism evidence="2 3">
    <name type="scientific">Nakamurella alba</name>
    <dbReference type="NCBI Taxonomy" id="2665158"/>
    <lineage>
        <taxon>Bacteria</taxon>
        <taxon>Bacillati</taxon>
        <taxon>Actinomycetota</taxon>
        <taxon>Actinomycetes</taxon>
        <taxon>Nakamurellales</taxon>
        <taxon>Nakamurellaceae</taxon>
        <taxon>Nakamurella</taxon>
    </lineage>
</organism>
<feature type="region of interest" description="Disordered" evidence="1">
    <location>
        <begin position="69"/>
        <end position="88"/>
    </location>
</feature>
<dbReference type="RefSeq" id="WP_154770828.1">
    <property type="nucleotide sequence ID" value="NZ_WLYK01000011.1"/>
</dbReference>
<evidence type="ECO:0000313" key="2">
    <source>
        <dbReference type="EMBL" id="MTD16871.1"/>
    </source>
</evidence>
<name>A0A7K1FRV6_9ACTN</name>
<evidence type="ECO:0000256" key="1">
    <source>
        <dbReference type="SAM" id="MobiDB-lite"/>
    </source>
</evidence>
<feature type="compositionally biased region" description="Polar residues" evidence="1">
    <location>
        <begin position="77"/>
        <end position="88"/>
    </location>
</feature>
<sequence length="88" mass="9408">MKISVSLTGFDLATVDAYARNQGLTRSAALHHVIAVFRRAQLAQDYEIAIDEWIDSGDAALWDRTAGDGIEADPVYGSSSVRPQASGA</sequence>
<reference evidence="2 3" key="1">
    <citation type="submission" date="2019-11" db="EMBL/GenBank/DDBJ databases">
        <authorList>
            <person name="Jiang L.-Q."/>
        </authorList>
    </citation>
    <scope>NUCLEOTIDE SEQUENCE [LARGE SCALE GENOMIC DNA]</scope>
    <source>
        <strain evidence="2 3">YIM 132087</strain>
    </source>
</reference>
<dbReference type="EMBL" id="WLYK01000011">
    <property type="protein sequence ID" value="MTD16871.1"/>
    <property type="molecule type" value="Genomic_DNA"/>
</dbReference>
<dbReference type="AlphaFoldDB" id="A0A7K1FRV6"/>